<reference evidence="3" key="1">
    <citation type="submission" date="2022-05" db="EMBL/GenBank/DDBJ databases">
        <authorList>
            <person name="Pankratov T."/>
        </authorList>
    </citation>
    <scope>NUCLEOTIDE SEQUENCE</scope>
    <source>
        <strain evidence="3">BP6-180914</strain>
    </source>
</reference>
<dbReference type="Pfam" id="PF13416">
    <property type="entry name" value="SBP_bac_8"/>
    <property type="match status" value="1"/>
</dbReference>
<accession>A0AA41YSQ0</accession>
<evidence type="ECO:0000313" key="4">
    <source>
        <dbReference type="Proteomes" id="UP001165667"/>
    </source>
</evidence>
<dbReference type="PANTHER" id="PTHR30222:SF17">
    <property type="entry name" value="SPERMIDINE_PUTRESCINE-BINDING PERIPLASMIC PROTEIN"/>
    <property type="match status" value="1"/>
</dbReference>
<gene>
    <name evidence="3" type="ORF">M8523_01095</name>
</gene>
<keyword evidence="2" id="KW-0574">Periplasm</keyword>
<proteinExistence type="predicted"/>
<protein>
    <submittedName>
        <fullName evidence="3">Extracellular solute-binding protein</fullName>
    </submittedName>
</protein>
<dbReference type="PANTHER" id="PTHR30222">
    <property type="entry name" value="SPERMIDINE/PUTRESCINE-BINDING PERIPLASMIC PROTEIN"/>
    <property type="match status" value="1"/>
</dbReference>
<dbReference type="SUPFAM" id="SSF53850">
    <property type="entry name" value="Periplasmic binding protein-like II"/>
    <property type="match status" value="1"/>
</dbReference>
<dbReference type="AlphaFoldDB" id="A0AA41YSQ0"/>
<dbReference type="Proteomes" id="UP001165667">
    <property type="component" value="Unassembled WGS sequence"/>
</dbReference>
<keyword evidence="1" id="KW-0732">Signal</keyword>
<dbReference type="EMBL" id="JAMOIM010000001">
    <property type="protein sequence ID" value="MCW6506615.1"/>
    <property type="molecule type" value="Genomic_DNA"/>
</dbReference>
<evidence type="ECO:0000256" key="2">
    <source>
        <dbReference type="ARBA" id="ARBA00022764"/>
    </source>
</evidence>
<keyword evidence="4" id="KW-1185">Reference proteome</keyword>
<dbReference type="InterPro" id="IPR006311">
    <property type="entry name" value="TAT_signal"/>
</dbReference>
<dbReference type="RefSeq" id="WP_282582971.1">
    <property type="nucleotide sequence ID" value="NZ_JAMOIM010000001.1"/>
</dbReference>
<evidence type="ECO:0000256" key="1">
    <source>
        <dbReference type="ARBA" id="ARBA00022729"/>
    </source>
</evidence>
<name>A0AA41YSQ0_9HYPH</name>
<sequence>MADISVDQESGPSRRALLKGGAAAAGLAVGSGAITGFPTIWAQNIKDITLAHVGQSFSVIPQIAAQASKDLGFKIDMQAVDYATQLNRTFTQPESIDISDLSINVVPDLIKQGIGMPVPTSKYKWWDKTVPIFTKGEYPDGKKASVQGGAPIKFQYYADKDGTKLSATPTEWLASIPTLYNADTLGIRPDLVGHKIDSWAELINPQFKGKASLVDEADIGILDAAMALEAAGQMKYADKGNMTKAEIDKTIAALIELKKSGQFRSFWQNFDQSVSLMASGEVVIQSMWSPAVTEVRTRGIACEFVPLKEGYRGWGVTLVPMKHLSGLKLDAAMDYLNWYNSGWQGAFIARQGYYSTVPETAKAMLEPYEWDYWYEGKPAAQDIKDPFGKMMEKAGNKRDGGALWDRMGNVAVWNCLMDEQRYLTKRWNEFISA</sequence>
<comment type="caution">
    <text evidence="3">The sequence shown here is derived from an EMBL/GenBank/DDBJ whole genome shotgun (WGS) entry which is preliminary data.</text>
</comment>
<organism evidence="3 4">
    <name type="scientific">Lichenifustis flavocetrariae</name>
    <dbReference type="NCBI Taxonomy" id="2949735"/>
    <lineage>
        <taxon>Bacteria</taxon>
        <taxon>Pseudomonadati</taxon>
        <taxon>Pseudomonadota</taxon>
        <taxon>Alphaproteobacteria</taxon>
        <taxon>Hyphomicrobiales</taxon>
        <taxon>Lichenihabitantaceae</taxon>
        <taxon>Lichenifustis</taxon>
    </lineage>
</organism>
<dbReference type="InterPro" id="IPR006059">
    <property type="entry name" value="SBP"/>
</dbReference>
<dbReference type="Gene3D" id="3.40.190.10">
    <property type="entry name" value="Periplasmic binding protein-like II"/>
    <property type="match status" value="1"/>
</dbReference>
<dbReference type="PROSITE" id="PS51318">
    <property type="entry name" value="TAT"/>
    <property type="match status" value="1"/>
</dbReference>
<evidence type="ECO:0000313" key="3">
    <source>
        <dbReference type="EMBL" id="MCW6506615.1"/>
    </source>
</evidence>